<dbReference type="Pfam" id="PF21686">
    <property type="entry name" value="LigD_Prim-Pol"/>
    <property type="match status" value="1"/>
</dbReference>
<dbReference type="PANTHER" id="PTHR42705">
    <property type="entry name" value="BIFUNCTIONAL NON-HOMOLOGOUS END JOINING PROTEIN LIGD"/>
    <property type="match status" value="1"/>
</dbReference>
<dbReference type="Gene3D" id="3.90.920.10">
    <property type="entry name" value="DNA primase, PRIM domain"/>
    <property type="match status" value="1"/>
</dbReference>
<evidence type="ECO:0000313" key="2">
    <source>
        <dbReference type="EMBL" id="GHD98489.1"/>
    </source>
</evidence>
<dbReference type="CDD" id="cd04861">
    <property type="entry name" value="LigD_Pol_like"/>
    <property type="match status" value="1"/>
</dbReference>
<evidence type="ECO:0000259" key="1">
    <source>
        <dbReference type="Pfam" id="PF21686"/>
    </source>
</evidence>
<dbReference type="PANTHER" id="PTHR42705:SF2">
    <property type="entry name" value="BIFUNCTIONAL NON-HOMOLOGOUS END JOINING PROTEIN LIGD"/>
    <property type="match status" value="1"/>
</dbReference>
<dbReference type="RefSeq" id="WP_189948179.1">
    <property type="nucleotide sequence ID" value="NZ_BMVG01000001.1"/>
</dbReference>
<organism evidence="2 3">
    <name type="scientific">Streptomyces alanosinicus</name>
    <dbReference type="NCBI Taxonomy" id="68171"/>
    <lineage>
        <taxon>Bacteria</taxon>
        <taxon>Bacillati</taxon>
        <taxon>Actinomycetota</taxon>
        <taxon>Actinomycetes</taxon>
        <taxon>Kitasatosporales</taxon>
        <taxon>Streptomycetaceae</taxon>
        <taxon>Streptomyces</taxon>
    </lineage>
</organism>
<accession>A0A918YC39</accession>
<dbReference type="Proteomes" id="UP000655443">
    <property type="component" value="Unassembled WGS sequence"/>
</dbReference>
<sequence>MSTRARTREQIRVGNRTVPLSNPDKELFPDDGITKAELVDYYRGIAPLILSHLRGRPLVMERYPDGYGGKSFYHKDVPDYFPDWIRTVGVPKEGGRLTMAVCDNTATLVHLANQACITPHPWLSPADCLDCPDRLVFDLDPPDSARDGFENVRWGARRLGDLLTELGLRPALMTTGSRGLHLLVPLDRRTDFDTARHFARRVADLLAARHSDRLTTEARKNKRRNRLYLDTQRNAYAQTSVAPYAVRARPHAPVATPLAWAKLDDPELGPQRWTLRTLADRLDTHENPWKNLSRCRRSLDRAQRHLDDLV</sequence>
<protein>
    <submittedName>
        <fullName evidence="2">ATP-dependent DNA ligase</fullName>
    </submittedName>
</protein>
<dbReference type="AlphaFoldDB" id="A0A918YC39"/>
<reference evidence="2" key="2">
    <citation type="submission" date="2020-09" db="EMBL/GenBank/DDBJ databases">
        <authorList>
            <person name="Sun Q."/>
            <person name="Ohkuma M."/>
        </authorList>
    </citation>
    <scope>NUCLEOTIDE SEQUENCE</scope>
    <source>
        <strain evidence="2">JCM 4714</strain>
    </source>
</reference>
<keyword evidence="3" id="KW-1185">Reference proteome</keyword>
<reference evidence="2" key="1">
    <citation type="journal article" date="2014" name="Int. J. Syst. Evol. Microbiol.">
        <title>Complete genome sequence of Corynebacterium casei LMG S-19264T (=DSM 44701T), isolated from a smear-ripened cheese.</title>
        <authorList>
            <consortium name="US DOE Joint Genome Institute (JGI-PGF)"/>
            <person name="Walter F."/>
            <person name="Albersmeier A."/>
            <person name="Kalinowski J."/>
            <person name="Ruckert C."/>
        </authorList>
    </citation>
    <scope>NUCLEOTIDE SEQUENCE</scope>
    <source>
        <strain evidence="2">JCM 4714</strain>
    </source>
</reference>
<gene>
    <name evidence="2" type="ORF">GCM10010339_05870</name>
</gene>
<dbReference type="EMBL" id="BMVG01000001">
    <property type="protein sequence ID" value="GHD98489.1"/>
    <property type="molecule type" value="Genomic_DNA"/>
</dbReference>
<feature type="domain" description="DNA ligase D polymerase" evidence="1">
    <location>
        <begin position="34"/>
        <end position="289"/>
    </location>
</feature>
<evidence type="ECO:0000313" key="3">
    <source>
        <dbReference type="Proteomes" id="UP000655443"/>
    </source>
</evidence>
<dbReference type="InterPro" id="IPR014145">
    <property type="entry name" value="LigD_pol_dom"/>
</dbReference>
<name>A0A918YC39_9ACTN</name>
<comment type="caution">
    <text evidence="2">The sequence shown here is derived from an EMBL/GenBank/DDBJ whole genome shotgun (WGS) entry which is preliminary data.</text>
</comment>
<dbReference type="InterPro" id="IPR052171">
    <property type="entry name" value="NHEJ_LigD"/>
</dbReference>
<proteinExistence type="predicted"/>
<keyword evidence="2" id="KW-0436">Ligase</keyword>
<dbReference type="NCBIfam" id="TIGR02778">
    <property type="entry name" value="ligD_pol"/>
    <property type="match status" value="1"/>
</dbReference>
<dbReference type="GO" id="GO:0016874">
    <property type="term" value="F:ligase activity"/>
    <property type="evidence" value="ECO:0007669"/>
    <property type="project" value="UniProtKB-KW"/>
</dbReference>